<dbReference type="GO" id="GO:0006355">
    <property type="term" value="P:regulation of DNA-templated transcription"/>
    <property type="evidence" value="ECO:0007669"/>
    <property type="project" value="InterPro"/>
</dbReference>
<reference evidence="6 7" key="1">
    <citation type="submission" date="2021-09" db="EMBL/GenBank/DDBJ databases">
        <title>Genomic insights and catalytic innovation underlie evolution of tropane alkaloids biosynthesis.</title>
        <authorList>
            <person name="Wang Y.-J."/>
            <person name="Tian T."/>
            <person name="Huang J.-P."/>
            <person name="Huang S.-X."/>
        </authorList>
    </citation>
    <scope>NUCLEOTIDE SEQUENCE [LARGE SCALE GENOMIC DNA]</scope>
    <source>
        <strain evidence="6">KIB-2018</strain>
        <tissue evidence="6">Leaf</tissue>
    </source>
</reference>
<dbReference type="AlphaFoldDB" id="A0AAV8UB00"/>
<sequence>MENSQPESYGEALDCNYAQPGFRFYPTEEELISFYLHNKLQGKRKDLNRAMNRVIPVLDICGFNPWDLPQMSGELCRGNSKEWFFFVRRQESEARGGRPKRQTATGYWKATGTPSSVYSSSNNRCIGEKRTMVFYNGRAPVGRKTEWKMNEYKILEEVPSSTSLDPQTTPSLRNEFSVCRVYKDSKVLRSYDRRPSFAVGKGEVTGRVERGHDQTRTSHGNSTVALNKISSSEKEYSCDHVDGHSSQSSNIVAPLDIEASPLWEWENNFYDIMMGQDMG</sequence>
<keyword evidence="2" id="KW-0238">DNA-binding</keyword>
<name>A0AAV8UB00_9ROSI</name>
<dbReference type="Pfam" id="PF02365">
    <property type="entry name" value="NAM"/>
    <property type="match status" value="1"/>
</dbReference>
<dbReference type="SUPFAM" id="SSF101941">
    <property type="entry name" value="NAC domain"/>
    <property type="match status" value="1"/>
</dbReference>
<accession>A0AAV8UB00</accession>
<feature type="domain" description="NAC" evidence="5">
    <location>
        <begin position="18"/>
        <end position="184"/>
    </location>
</feature>
<evidence type="ECO:0000313" key="7">
    <source>
        <dbReference type="Proteomes" id="UP001159364"/>
    </source>
</evidence>
<proteinExistence type="predicted"/>
<evidence type="ECO:0000256" key="4">
    <source>
        <dbReference type="ARBA" id="ARBA00023242"/>
    </source>
</evidence>
<keyword evidence="7" id="KW-1185">Reference proteome</keyword>
<dbReference type="PANTHER" id="PTHR31744">
    <property type="entry name" value="PROTEIN CUP-SHAPED COTYLEDON 2-RELATED"/>
    <property type="match status" value="1"/>
</dbReference>
<gene>
    <name evidence="6" type="ORF">K2173_018583</name>
</gene>
<dbReference type="PANTHER" id="PTHR31744:SF220">
    <property type="entry name" value="LOW QUALITY PROTEIN: NAC DOMAIN-CONTAINING PROTEIN 90-LIKE"/>
    <property type="match status" value="1"/>
</dbReference>
<evidence type="ECO:0000256" key="1">
    <source>
        <dbReference type="ARBA" id="ARBA00023015"/>
    </source>
</evidence>
<comment type="caution">
    <text evidence="6">The sequence shown here is derived from an EMBL/GenBank/DDBJ whole genome shotgun (WGS) entry which is preliminary data.</text>
</comment>
<keyword evidence="3" id="KW-0804">Transcription</keyword>
<keyword evidence="4" id="KW-0539">Nucleus</keyword>
<evidence type="ECO:0000256" key="2">
    <source>
        <dbReference type="ARBA" id="ARBA00023125"/>
    </source>
</evidence>
<evidence type="ECO:0000256" key="3">
    <source>
        <dbReference type="ARBA" id="ARBA00023163"/>
    </source>
</evidence>
<dbReference type="PROSITE" id="PS51005">
    <property type="entry name" value="NAC"/>
    <property type="match status" value="1"/>
</dbReference>
<dbReference type="Proteomes" id="UP001159364">
    <property type="component" value="Linkage Group LG08"/>
</dbReference>
<evidence type="ECO:0000259" key="5">
    <source>
        <dbReference type="PROSITE" id="PS51005"/>
    </source>
</evidence>
<dbReference type="Gene3D" id="2.170.150.80">
    <property type="entry name" value="NAC domain"/>
    <property type="match status" value="1"/>
</dbReference>
<keyword evidence="1" id="KW-0805">Transcription regulation</keyword>
<protein>
    <recommendedName>
        <fullName evidence="5">NAC domain-containing protein</fullName>
    </recommendedName>
</protein>
<dbReference type="InterPro" id="IPR003441">
    <property type="entry name" value="NAC-dom"/>
</dbReference>
<dbReference type="InterPro" id="IPR036093">
    <property type="entry name" value="NAC_dom_sf"/>
</dbReference>
<evidence type="ECO:0000313" key="6">
    <source>
        <dbReference type="EMBL" id="KAJ8899609.1"/>
    </source>
</evidence>
<organism evidence="6 7">
    <name type="scientific">Erythroxylum novogranatense</name>
    <dbReference type="NCBI Taxonomy" id="1862640"/>
    <lineage>
        <taxon>Eukaryota</taxon>
        <taxon>Viridiplantae</taxon>
        <taxon>Streptophyta</taxon>
        <taxon>Embryophyta</taxon>
        <taxon>Tracheophyta</taxon>
        <taxon>Spermatophyta</taxon>
        <taxon>Magnoliopsida</taxon>
        <taxon>eudicotyledons</taxon>
        <taxon>Gunneridae</taxon>
        <taxon>Pentapetalae</taxon>
        <taxon>rosids</taxon>
        <taxon>fabids</taxon>
        <taxon>Malpighiales</taxon>
        <taxon>Erythroxylaceae</taxon>
        <taxon>Erythroxylum</taxon>
    </lineage>
</organism>
<dbReference type="GO" id="GO:0003677">
    <property type="term" value="F:DNA binding"/>
    <property type="evidence" value="ECO:0007669"/>
    <property type="project" value="UniProtKB-KW"/>
</dbReference>
<dbReference type="EMBL" id="JAIWQS010000008">
    <property type="protein sequence ID" value="KAJ8899609.1"/>
    <property type="molecule type" value="Genomic_DNA"/>
</dbReference>